<feature type="region of interest" description="Disordered" evidence="1">
    <location>
        <begin position="208"/>
        <end position="234"/>
    </location>
</feature>
<keyword evidence="3" id="KW-1185">Reference proteome</keyword>
<evidence type="ECO:0000256" key="1">
    <source>
        <dbReference type="SAM" id="MobiDB-lite"/>
    </source>
</evidence>
<gene>
    <name evidence="2" type="ORF">PAPYR_11400</name>
</gene>
<reference evidence="2" key="1">
    <citation type="journal article" date="2022" name="bioRxiv">
        <title>Genomics of Preaxostyla Flagellates Illuminates Evolutionary Transitions and the Path Towards Mitochondrial Loss.</title>
        <authorList>
            <person name="Novak L.V.F."/>
            <person name="Treitli S.C."/>
            <person name="Pyrih J."/>
            <person name="Halakuc P."/>
            <person name="Pipaliya S.V."/>
            <person name="Vacek V."/>
            <person name="Brzon O."/>
            <person name="Soukal P."/>
            <person name="Eme L."/>
            <person name="Dacks J.B."/>
            <person name="Karnkowska A."/>
            <person name="Elias M."/>
            <person name="Hampl V."/>
        </authorList>
    </citation>
    <scope>NUCLEOTIDE SEQUENCE</scope>
    <source>
        <strain evidence="2">RCP-MX</strain>
    </source>
</reference>
<accession>A0ABQ8U5L5</accession>
<protein>
    <submittedName>
        <fullName evidence="2">Uncharacterized protein</fullName>
    </submittedName>
</protein>
<dbReference type="EMBL" id="JAPMOS010000195">
    <property type="protein sequence ID" value="KAJ4453998.1"/>
    <property type="molecule type" value="Genomic_DNA"/>
</dbReference>
<organism evidence="2 3">
    <name type="scientific">Paratrimastix pyriformis</name>
    <dbReference type="NCBI Taxonomy" id="342808"/>
    <lineage>
        <taxon>Eukaryota</taxon>
        <taxon>Metamonada</taxon>
        <taxon>Preaxostyla</taxon>
        <taxon>Paratrimastigidae</taxon>
        <taxon>Paratrimastix</taxon>
    </lineage>
</organism>
<sequence length="411" mass="43140">MTPSTVAPQPVQFTPTPPFPRFDSPNFPDLLLFERDLANFIAQYPTTPLPHLSALIHPEILAALQETAGPVSDSASVLDLLENLLRPADAAERLSMLRSLRFDPVAPPFALALARHVANFRTLASALKASDHLARKAFVASLGGGPFGQTVDLHLKSSFADDPIGRRVQALAGAFFPSTTTPTTTTSAAAATTATSTTVLDYRVLPLATDAGDEPGPDATGPPAPSDWVDTPSSHQAVRDAFQQALRGARRAPPRTSPVPDQRTLEYAILVAKAVAQAAGGLGFAPIFPTSSPTAPFVVPRATPAFPFATPSPTATSAPSYAHAYQPPPPTPAPFPAPVASVFPSTPPPRLQLFYHPAALPPPVTLPPPAPAGPFSAPNPNPFAGLRRLKYLGLPGFEPVTLAIRIKRPTG</sequence>
<name>A0ABQ8U5L5_9EUKA</name>
<feature type="region of interest" description="Disordered" evidence="1">
    <location>
        <begin position="1"/>
        <end position="22"/>
    </location>
</feature>
<evidence type="ECO:0000313" key="2">
    <source>
        <dbReference type="EMBL" id="KAJ4453998.1"/>
    </source>
</evidence>
<proteinExistence type="predicted"/>
<dbReference type="Proteomes" id="UP001141327">
    <property type="component" value="Unassembled WGS sequence"/>
</dbReference>
<evidence type="ECO:0000313" key="3">
    <source>
        <dbReference type="Proteomes" id="UP001141327"/>
    </source>
</evidence>
<comment type="caution">
    <text evidence="2">The sequence shown here is derived from an EMBL/GenBank/DDBJ whole genome shotgun (WGS) entry which is preliminary data.</text>
</comment>
<feature type="compositionally biased region" description="Low complexity" evidence="1">
    <location>
        <begin position="1"/>
        <end position="14"/>
    </location>
</feature>